<dbReference type="PROSITE" id="PS00194">
    <property type="entry name" value="THIOREDOXIN_1"/>
    <property type="match status" value="1"/>
</dbReference>
<evidence type="ECO:0000313" key="8">
    <source>
        <dbReference type="Proteomes" id="UP001371456"/>
    </source>
</evidence>
<organism evidence="7 8">
    <name type="scientific">Solanum bulbocastanum</name>
    <name type="common">Wild potato</name>
    <dbReference type="NCBI Taxonomy" id="147425"/>
    <lineage>
        <taxon>Eukaryota</taxon>
        <taxon>Viridiplantae</taxon>
        <taxon>Streptophyta</taxon>
        <taxon>Embryophyta</taxon>
        <taxon>Tracheophyta</taxon>
        <taxon>Spermatophyta</taxon>
        <taxon>Magnoliopsida</taxon>
        <taxon>eudicotyledons</taxon>
        <taxon>Gunneridae</taxon>
        <taxon>Pentapetalae</taxon>
        <taxon>asterids</taxon>
        <taxon>lamiids</taxon>
        <taxon>Solanales</taxon>
        <taxon>Solanaceae</taxon>
        <taxon>Solanoideae</taxon>
        <taxon>Solaneae</taxon>
        <taxon>Solanum</taxon>
    </lineage>
</organism>
<evidence type="ECO:0000256" key="1">
    <source>
        <dbReference type="ARBA" id="ARBA00022448"/>
    </source>
</evidence>
<evidence type="ECO:0000256" key="2">
    <source>
        <dbReference type="ARBA" id="ARBA00022946"/>
    </source>
</evidence>
<dbReference type="Gene3D" id="3.40.30.10">
    <property type="entry name" value="Glutaredoxin"/>
    <property type="match status" value="1"/>
</dbReference>
<dbReference type="PROSITE" id="PS51352">
    <property type="entry name" value="THIOREDOXIN_2"/>
    <property type="match status" value="1"/>
</dbReference>
<evidence type="ECO:0000259" key="6">
    <source>
        <dbReference type="PROSITE" id="PS51352"/>
    </source>
</evidence>
<keyword evidence="4" id="KW-1015">Disulfide bond</keyword>
<evidence type="ECO:0000313" key="7">
    <source>
        <dbReference type="EMBL" id="KAK6777091.1"/>
    </source>
</evidence>
<evidence type="ECO:0000256" key="3">
    <source>
        <dbReference type="ARBA" id="ARBA00022982"/>
    </source>
</evidence>
<dbReference type="SUPFAM" id="SSF52833">
    <property type="entry name" value="Thioredoxin-like"/>
    <property type="match status" value="1"/>
</dbReference>
<reference evidence="7 8" key="1">
    <citation type="submission" date="2024-02" db="EMBL/GenBank/DDBJ databases">
        <title>de novo genome assembly of Solanum bulbocastanum strain 11H21.</title>
        <authorList>
            <person name="Hosaka A.J."/>
        </authorList>
    </citation>
    <scope>NUCLEOTIDE SEQUENCE [LARGE SCALE GENOMIC DNA]</scope>
    <source>
        <tissue evidence="7">Young leaves</tissue>
    </source>
</reference>
<sequence length="279" mass="30911">MAGVLETIAVPRASAFSSARLVPIADLSISGGRRSSAVNFSQFSGLKVQLNRSPVSFSSRSESVRRGGRIVCEAQESTTVTAAAVTDKTWKSLIIESKLPVLVEFWAPWCGPCKMIHPIINELAQEYAGKFSFFQLNTDESPSIASEYGIRSIPTVMIFKNGEKKDAVIDYGAMFPLTSEFTGPSAPPSFSPYLRLRKHFTVYKIHNSRKNSRPIHCFSISPPFNFSSDHFRRSRLSSRLAVDHLLRSYSSVLQHADSMALEQSLGEPIIVLDLMTTFP</sequence>
<dbReference type="Proteomes" id="UP001371456">
    <property type="component" value="Unassembled WGS sequence"/>
</dbReference>
<dbReference type="InterPro" id="IPR005746">
    <property type="entry name" value="Thioredoxin"/>
</dbReference>
<keyword evidence="5" id="KW-0676">Redox-active center</keyword>
<dbReference type="PANTHER" id="PTHR45663:SF11">
    <property type="entry name" value="GEO12009P1"/>
    <property type="match status" value="1"/>
</dbReference>
<dbReference type="EMBL" id="JBANQN010000010">
    <property type="protein sequence ID" value="KAK6777091.1"/>
    <property type="molecule type" value="Genomic_DNA"/>
</dbReference>
<evidence type="ECO:0000256" key="4">
    <source>
        <dbReference type="ARBA" id="ARBA00023157"/>
    </source>
</evidence>
<name>A0AAN8T1U4_SOLBU</name>
<dbReference type="AlphaFoldDB" id="A0AAN8T1U4"/>
<keyword evidence="8" id="KW-1185">Reference proteome</keyword>
<dbReference type="GO" id="GO:0008047">
    <property type="term" value="F:enzyme activator activity"/>
    <property type="evidence" value="ECO:0007669"/>
    <property type="project" value="UniProtKB-ARBA"/>
</dbReference>
<dbReference type="InterPro" id="IPR036249">
    <property type="entry name" value="Thioredoxin-like_sf"/>
</dbReference>
<dbReference type="GO" id="GO:0015035">
    <property type="term" value="F:protein-disulfide reductase activity"/>
    <property type="evidence" value="ECO:0007669"/>
    <property type="project" value="InterPro"/>
</dbReference>
<dbReference type="PANTHER" id="PTHR45663">
    <property type="entry name" value="GEO12009P1"/>
    <property type="match status" value="1"/>
</dbReference>
<comment type="caution">
    <text evidence="7">The sequence shown here is derived from an EMBL/GenBank/DDBJ whole genome shotgun (WGS) entry which is preliminary data.</text>
</comment>
<dbReference type="CDD" id="cd02947">
    <property type="entry name" value="TRX_family"/>
    <property type="match status" value="1"/>
</dbReference>
<dbReference type="PRINTS" id="PR00421">
    <property type="entry name" value="THIOREDOXIN"/>
</dbReference>
<feature type="domain" description="Thioredoxin" evidence="6">
    <location>
        <begin position="74"/>
        <end position="199"/>
    </location>
</feature>
<protein>
    <recommendedName>
        <fullName evidence="6">Thioredoxin domain-containing protein</fullName>
    </recommendedName>
</protein>
<keyword evidence="1" id="KW-0813">Transport</keyword>
<dbReference type="FunFam" id="3.40.30.10:FF:000001">
    <property type="entry name" value="Thioredoxin"/>
    <property type="match status" value="1"/>
</dbReference>
<keyword evidence="3" id="KW-0249">Electron transport</keyword>
<accession>A0AAN8T1U4</accession>
<proteinExistence type="predicted"/>
<dbReference type="GO" id="GO:0005737">
    <property type="term" value="C:cytoplasm"/>
    <property type="evidence" value="ECO:0007669"/>
    <property type="project" value="TreeGrafter"/>
</dbReference>
<keyword evidence="2" id="KW-0809">Transit peptide</keyword>
<dbReference type="Pfam" id="PF00085">
    <property type="entry name" value="Thioredoxin"/>
    <property type="match status" value="1"/>
</dbReference>
<gene>
    <name evidence="7" type="ORF">RDI58_023808</name>
</gene>
<dbReference type="NCBIfam" id="TIGR01068">
    <property type="entry name" value="thioredoxin"/>
    <property type="match status" value="1"/>
</dbReference>
<dbReference type="InterPro" id="IPR017937">
    <property type="entry name" value="Thioredoxin_CS"/>
</dbReference>
<evidence type="ECO:0000256" key="5">
    <source>
        <dbReference type="ARBA" id="ARBA00023284"/>
    </source>
</evidence>
<dbReference type="InterPro" id="IPR013766">
    <property type="entry name" value="Thioredoxin_domain"/>
</dbReference>